<dbReference type="KEGG" id="hfe:HFELIS_15310"/>
<keyword evidence="9 11" id="KW-0030">Aminoacyl-tRNA synthetase</keyword>
<dbReference type="FunFam" id="3.40.50.620:FF:000062">
    <property type="entry name" value="Arginine--tRNA ligase"/>
    <property type="match status" value="1"/>
</dbReference>
<dbReference type="SMART" id="SM01016">
    <property type="entry name" value="Arg_tRNA_synt_N"/>
    <property type="match status" value="1"/>
</dbReference>
<evidence type="ECO:0000259" key="14">
    <source>
        <dbReference type="SMART" id="SM01016"/>
    </source>
</evidence>
<dbReference type="Pfam" id="PF03485">
    <property type="entry name" value="Arg_tRNA_synt_N"/>
    <property type="match status" value="1"/>
</dbReference>
<dbReference type="Pfam" id="PF00750">
    <property type="entry name" value="tRNA-synt_1d"/>
    <property type="match status" value="1"/>
</dbReference>
<evidence type="ECO:0000256" key="5">
    <source>
        <dbReference type="ARBA" id="ARBA00022598"/>
    </source>
</evidence>
<dbReference type="Pfam" id="PF05746">
    <property type="entry name" value="DALR_1"/>
    <property type="match status" value="1"/>
</dbReference>
<dbReference type="GeneID" id="36133576"/>
<evidence type="ECO:0000256" key="2">
    <source>
        <dbReference type="ARBA" id="ARBA00005594"/>
    </source>
</evidence>
<dbReference type="PANTHER" id="PTHR11956:SF5">
    <property type="entry name" value="ARGININE--TRNA LIGASE, CYTOPLASMIC"/>
    <property type="match status" value="1"/>
</dbReference>
<evidence type="ECO:0000256" key="6">
    <source>
        <dbReference type="ARBA" id="ARBA00022741"/>
    </source>
</evidence>
<dbReference type="PANTHER" id="PTHR11956">
    <property type="entry name" value="ARGINYL-TRNA SYNTHETASE"/>
    <property type="match status" value="1"/>
</dbReference>
<dbReference type="STRING" id="936155.HFELIS_15310"/>
<organism evidence="15 16">
    <name type="scientific">Helicobacter felis (strain ATCC 49179 / CCUG 28539 / NCTC 12436 / CS1)</name>
    <dbReference type="NCBI Taxonomy" id="936155"/>
    <lineage>
        <taxon>Bacteria</taxon>
        <taxon>Pseudomonadati</taxon>
        <taxon>Campylobacterota</taxon>
        <taxon>Epsilonproteobacteria</taxon>
        <taxon>Campylobacterales</taxon>
        <taxon>Helicobacteraceae</taxon>
        <taxon>Helicobacter</taxon>
    </lineage>
</organism>
<dbReference type="InterPro" id="IPR035684">
    <property type="entry name" value="ArgRS_core"/>
</dbReference>
<evidence type="ECO:0000313" key="15">
    <source>
        <dbReference type="EMBL" id="CBY83615.1"/>
    </source>
</evidence>
<evidence type="ECO:0000256" key="3">
    <source>
        <dbReference type="ARBA" id="ARBA00011245"/>
    </source>
</evidence>
<keyword evidence="4 11" id="KW-0963">Cytoplasm</keyword>
<evidence type="ECO:0000259" key="13">
    <source>
        <dbReference type="SMART" id="SM00836"/>
    </source>
</evidence>
<gene>
    <name evidence="11 15" type="primary">argS</name>
    <name evidence="15" type="ordered locus">Hfelis_15310</name>
</gene>
<dbReference type="PROSITE" id="PS00178">
    <property type="entry name" value="AA_TRNA_LIGASE_I"/>
    <property type="match status" value="1"/>
</dbReference>
<sequence length="535" mass="60505">MYNKIKGVLERLLDTKIVLEHPKDKSLGHYASVVAFSLAKERRKAPKIIAEELVQFLKQEQVCQEVFASISALNGYLNFTLKESFLDELCNQALSLGKDFGRNILESKKSYYIEFVSANPTGPLHIGHARGAIFGDSLCRLGRFLGVKTHAEYYVNDMGAQIHMLGLSVYLRIQEMRGAQVEYPPNAYKGDYITELAQKALEHFGALEGEEEALIAQLGNFAKELMLAEIQETLAETGICMDAYISEKAMFSAQERVFTRLQEAGGVYESEGKMWLASSQKGDEKDRVLKKSDSTFTYIAGDITYHDYKFQQNYDHYINIFGADHHGYVARIKAALEFLGYESQRLEVLLVQMVALLQEGKPYKMSKRAGNFVLLKDVLQDIGKDALRFVFLSKKLDTHLEFDVASLQKQDSSNPIFYIHYANARIHTLMSKFLQRGNEQAIYASSLCNLPPVATHLLFSALNLPKVLVSAFVDRELQKICEYLKNLAGDFHAFYNAHRILETPQELPYLKLCQMVSLSLTIGLSMLGIEAKKKM</sequence>
<name>E7AB03_HELFC</name>
<dbReference type="SUPFAM" id="SSF52374">
    <property type="entry name" value="Nucleotidylyl transferase"/>
    <property type="match status" value="1"/>
</dbReference>
<evidence type="ECO:0000256" key="12">
    <source>
        <dbReference type="RuleBase" id="RU363038"/>
    </source>
</evidence>
<comment type="catalytic activity">
    <reaction evidence="10 11">
        <text>tRNA(Arg) + L-arginine + ATP = L-arginyl-tRNA(Arg) + AMP + diphosphate</text>
        <dbReference type="Rhea" id="RHEA:20301"/>
        <dbReference type="Rhea" id="RHEA-COMP:9658"/>
        <dbReference type="Rhea" id="RHEA-COMP:9673"/>
        <dbReference type="ChEBI" id="CHEBI:30616"/>
        <dbReference type="ChEBI" id="CHEBI:32682"/>
        <dbReference type="ChEBI" id="CHEBI:33019"/>
        <dbReference type="ChEBI" id="CHEBI:78442"/>
        <dbReference type="ChEBI" id="CHEBI:78513"/>
        <dbReference type="ChEBI" id="CHEBI:456215"/>
        <dbReference type="EC" id="6.1.1.19"/>
    </reaction>
</comment>
<dbReference type="EMBL" id="FQ670179">
    <property type="protein sequence ID" value="CBY83615.1"/>
    <property type="molecule type" value="Genomic_DNA"/>
</dbReference>
<dbReference type="HOGENOM" id="CLU_006406_0_1_7"/>
<comment type="subunit">
    <text evidence="3 11">Monomer.</text>
</comment>
<dbReference type="Gene3D" id="3.40.50.620">
    <property type="entry name" value="HUPs"/>
    <property type="match status" value="1"/>
</dbReference>
<dbReference type="PRINTS" id="PR01038">
    <property type="entry name" value="TRNASYNTHARG"/>
</dbReference>
<evidence type="ECO:0000256" key="8">
    <source>
        <dbReference type="ARBA" id="ARBA00022917"/>
    </source>
</evidence>
<keyword evidence="16" id="KW-1185">Reference proteome</keyword>
<protein>
    <recommendedName>
        <fullName evidence="11">Arginine--tRNA ligase</fullName>
        <ecNumber evidence="11">6.1.1.19</ecNumber>
    </recommendedName>
    <alternativeName>
        <fullName evidence="11">Arginyl-tRNA synthetase</fullName>
        <shortName evidence="11">ArgRS</shortName>
    </alternativeName>
</protein>
<dbReference type="InterPro" id="IPR008909">
    <property type="entry name" value="DALR_anticod-bd"/>
</dbReference>
<dbReference type="InterPro" id="IPR001278">
    <property type="entry name" value="Arg-tRNA-ligase"/>
</dbReference>
<dbReference type="InterPro" id="IPR014729">
    <property type="entry name" value="Rossmann-like_a/b/a_fold"/>
</dbReference>
<dbReference type="GO" id="GO:0006420">
    <property type="term" value="P:arginyl-tRNA aminoacylation"/>
    <property type="evidence" value="ECO:0007669"/>
    <property type="project" value="UniProtKB-UniRule"/>
</dbReference>
<comment type="similarity">
    <text evidence="2 11 12">Belongs to the class-I aminoacyl-tRNA synthetase family.</text>
</comment>
<dbReference type="HAMAP" id="MF_00123">
    <property type="entry name" value="Arg_tRNA_synth"/>
    <property type="match status" value="1"/>
</dbReference>
<evidence type="ECO:0000313" key="16">
    <source>
        <dbReference type="Proteomes" id="UP000007934"/>
    </source>
</evidence>
<keyword evidence="8 11" id="KW-0648">Protein biosynthesis</keyword>
<evidence type="ECO:0000256" key="1">
    <source>
        <dbReference type="ARBA" id="ARBA00004496"/>
    </source>
</evidence>
<dbReference type="CDD" id="cd00671">
    <property type="entry name" value="ArgRS_core"/>
    <property type="match status" value="1"/>
</dbReference>
<dbReference type="Proteomes" id="UP000007934">
    <property type="component" value="Chromosome"/>
</dbReference>
<evidence type="ECO:0000256" key="10">
    <source>
        <dbReference type="ARBA" id="ARBA00049339"/>
    </source>
</evidence>
<feature type="domain" description="Arginyl tRNA synthetase N-terminal" evidence="14">
    <location>
        <begin position="3"/>
        <end position="81"/>
    </location>
</feature>
<dbReference type="SUPFAM" id="SSF55190">
    <property type="entry name" value="Arginyl-tRNA synthetase (ArgRS), N-terminal 'additional' domain"/>
    <property type="match status" value="1"/>
</dbReference>
<dbReference type="InterPro" id="IPR005148">
    <property type="entry name" value="Arg-tRNA-synth_N"/>
</dbReference>
<feature type="domain" description="DALR anticodon binding" evidence="13">
    <location>
        <begin position="419"/>
        <end position="535"/>
    </location>
</feature>
<comment type="subcellular location">
    <subcellularLocation>
        <location evidence="1 11">Cytoplasm</location>
    </subcellularLocation>
</comment>
<feature type="short sequence motif" description="'HIGH' region" evidence="11">
    <location>
        <begin position="118"/>
        <end position="128"/>
    </location>
</feature>
<dbReference type="InterPro" id="IPR036695">
    <property type="entry name" value="Arg-tRNA-synth_N_sf"/>
</dbReference>
<dbReference type="InterPro" id="IPR001412">
    <property type="entry name" value="aa-tRNA-synth_I_CS"/>
</dbReference>
<proteinExistence type="inferred from homology"/>
<dbReference type="GO" id="GO:0005524">
    <property type="term" value="F:ATP binding"/>
    <property type="evidence" value="ECO:0007669"/>
    <property type="project" value="UniProtKB-UniRule"/>
</dbReference>
<dbReference type="OrthoDB" id="9803211at2"/>
<keyword evidence="7 11" id="KW-0067">ATP-binding</keyword>
<keyword evidence="5 11" id="KW-0436">Ligase</keyword>
<keyword evidence="6 11" id="KW-0547">Nucleotide-binding</keyword>
<dbReference type="Gene3D" id="3.30.1360.70">
    <property type="entry name" value="Arginyl tRNA synthetase N-terminal domain"/>
    <property type="match status" value="1"/>
</dbReference>
<dbReference type="AlphaFoldDB" id="E7AB03"/>
<dbReference type="RefSeq" id="WP_013469976.1">
    <property type="nucleotide sequence ID" value="NC_014810.2"/>
</dbReference>
<dbReference type="NCBIfam" id="TIGR00456">
    <property type="entry name" value="argS"/>
    <property type="match status" value="1"/>
</dbReference>
<dbReference type="eggNOG" id="COG0018">
    <property type="taxonomic scope" value="Bacteria"/>
</dbReference>
<dbReference type="InterPro" id="IPR009080">
    <property type="entry name" value="tRNAsynth_Ia_anticodon-bd"/>
</dbReference>
<evidence type="ECO:0000256" key="4">
    <source>
        <dbReference type="ARBA" id="ARBA00022490"/>
    </source>
</evidence>
<evidence type="ECO:0000256" key="11">
    <source>
        <dbReference type="HAMAP-Rule" id="MF_00123"/>
    </source>
</evidence>
<evidence type="ECO:0000256" key="7">
    <source>
        <dbReference type="ARBA" id="ARBA00022840"/>
    </source>
</evidence>
<dbReference type="GO" id="GO:0005737">
    <property type="term" value="C:cytoplasm"/>
    <property type="evidence" value="ECO:0007669"/>
    <property type="project" value="UniProtKB-SubCell"/>
</dbReference>
<dbReference type="SUPFAM" id="SSF47323">
    <property type="entry name" value="Anticodon-binding domain of a subclass of class I aminoacyl-tRNA synthetases"/>
    <property type="match status" value="1"/>
</dbReference>
<reference evidence="15 16" key="1">
    <citation type="journal article" date="2011" name="Genome Biol. Evol.">
        <title>Comparative whole genome sequence analysis of the carcinogenic bacterial model pathogen Helicobacter felis.</title>
        <authorList>
            <person name="Arnold I.C."/>
            <person name="Zigova Z."/>
            <person name="Holden M."/>
            <person name="Lawley T.D."/>
            <person name="Rad R."/>
            <person name="Dougan G."/>
            <person name="Falkow S."/>
            <person name="Bentley S.D."/>
            <person name="Muller A."/>
        </authorList>
    </citation>
    <scope>NUCLEOTIDE SEQUENCE [LARGE SCALE GENOMIC DNA]</scope>
    <source>
        <strain evidence="16">ATCC 49179 / CCUG 28539 / NCTC 12436 / CS1</strain>
    </source>
</reference>
<evidence type="ECO:0000256" key="9">
    <source>
        <dbReference type="ARBA" id="ARBA00023146"/>
    </source>
</evidence>
<dbReference type="Gene3D" id="1.10.730.10">
    <property type="entry name" value="Isoleucyl-tRNA Synthetase, Domain 1"/>
    <property type="match status" value="1"/>
</dbReference>
<dbReference type="GO" id="GO:0004814">
    <property type="term" value="F:arginine-tRNA ligase activity"/>
    <property type="evidence" value="ECO:0007669"/>
    <property type="project" value="UniProtKB-UniRule"/>
</dbReference>
<dbReference type="SMART" id="SM00836">
    <property type="entry name" value="DALR_1"/>
    <property type="match status" value="1"/>
</dbReference>
<dbReference type="EC" id="6.1.1.19" evidence="11"/>
<accession>E7AB03</accession>